<keyword evidence="6" id="KW-1185">Reference proteome</keyword>
<dbReference type="InterPro" id="IPR051448">
    <property type="entry name" value="CdaR-like_regulators"/>
</dbReference>
<feature type="domain" description="Purine catabolism PurC-like" evidence="2">
    <location>
        <begin position="26"/>
        <end position="120"/>
    </location>
</feature>
<evidence type="ECO:0000259" key="3">
    <source>
        <dbReference type="Pfam" id="PF13556"/>
    </source>
</evidence>
<dbReference type="PANTHER" id="PTHR33744">
    <property type="entry name" value="CARBOHYDRATE DIACID REGULATOR"/>
    <property type="match status" value="1"/>
</dbReference>
<dbReference type="RefSeq" id="WP_262581863.1">
    <property type="nucleotide sequence ID" value="NZ_JAOQJV010000013.1"/>
</dbReference>
<protein>
    <submittedName>
        <fullName evidence="5">PucR family transcriptional regulator ligand-binding domain-containing protein</fullName>
    </submittedName>
</protein>
<dbReference type="EMBL" id="JAOQJV010000013">
    <property type="protein sequence ID" value="MCU6700503.1"/>
    <property type="molecule type" value="Genomic_DNA"/>
</dbReference>
<evidence type="ECO:0000259" key="2">
    <source>
        <dbReference type="Pfam" id="PF07905"/>
    </source>
</evidence>
<dbReference type="InterPro" id="IPR041522">
    <property type="entry name" value="CdaR_GGDEF"/>
</dbReference>
<comment type="caution">
    <text evidence="5">The sequence shown here is derived from an EMBL/GenBank/DDBJ whole genome shotgun (WGS) entry which is preliminary data.</text>
</comment>
<accession>A0ABT2S7E3</accession>
<dbReference type="Pfam" id="PF07905">
    <property type="entry name" value="PucR"/>
    <property type="match status" value="1"/>
</dbReference>
<reference evidence="5 6" key="1">
    <citation type="journal article" date="2021" name="ISME Commun">
        <title>Automated analysis of genomic sequences facilitates high-throughput and comprehensive description of bacteria.</title>
        <authorList>
            <person name="Hitch T.C.A."/>
        </authorList>
    </citation>
    <scope>NUCLEOTIDE SEQUENCE [LARGE SCALE GENOMIC DNA]</scope>
    <source>
        <strain evidence="5 6">Sanger_02</strain>
    </source>
</reference>
<comment type="similarity">
    <text evidence="1">Belongs to the CdaR family.</text>
</comment>
<evidence type="ECO:0000256" key="1">
    <source>
        <dbReference type="ARBA" id="ARBA00006754"/>
    </source>
</evidence>
<dbReference type="Pfam" id="PF17853">
    <property type="entry name" value="GGDEF_2"/>
    <property type="match status" value="1"/>
</dbReference>
<proteinExistence type="inferred from homology"/>
<dbReference type="InterPro" id="IPR042070">
    <property type="entry name" value="PucR_C-HTH_sf"/>
</dbReference>
<gene>
    <name evidence="5" type="ORF">OCV65_09715</name>
</gene>
<name>A0ABT2S7E3_9FIRM</name>
<dbReference type="InterPro" id="IPR012914">
    <property type="entry name" value="PucR_dom"/>
</dbReference>
<dbReference type="Pfam" id="PF13556">
    <property type="entry name" value="HTH_30"/>
    <property type="match status" value="1"/>
</dbReference>
<feature type="domain" description="PucR C-terminal helix-turn-helix" evidence="3">
    <location>
        <begin position="314"/>
        <end position="369"/>
    </location>
</feature>
<evidence type="ECO:0000259" key="4">
    <source>
        <dbReference type="Pfam" id="PF17853"/>
    </source>
</evidence>
<dbReference type="Proteomes" id="UP001207605">
    <property type="component" value="Unassembled WGS sequence"/>
</dbReference>
<evidence type="ECO:0000313" key="6">
    <source>
        <dbReference type="Proteomes" id="UP001207605"/>
    </source>
</evidence>
<dbReference type="Gene3D" id="1.10.10.2840">
    <property type="entry name" value="PucR C-terminal helix-turn-helix domain"/>
    <property type="match status" value="1"/>
</dbReference>
<feature type="domain" description="CdaR GGDEF-like" evidence="4">
    <location>
        <begin position="162"/>
        <end position="260"/>
    </location>
</feature>
<sequence>MAVALEELYREVEPMYDMHLVTKSCFHKVIGWTHIVENPEFIELLHGDELIFSAGIQYTSEEWLMDFVQRLIEAGTGGLVLSLHEGSCYPQRIVDYCNRKKFPLFSSGWKTPYLDVMRIFASILLENEQRDTNLNEALKNAIYYPEHEAAYLHHFEHNGFYRNMHYIMAILSCHAYREGEENKRLQELAKQLQYSDFRGVVVTDEDRLLIMVADKTVKQVRRIFQKICKQDMQVYVGIGDVVMRLQDLEDSYEHAMVAYQLTKTAIATNLLVYDELGVYKVLSDLRHEDTGEAFIREVLGELIDYDEKESTDYLDILKAFFENECSIVHTAQAMYCHKNTMNYKMNKVKEILGYDIMSNENRTRIMVALYFMKMRG</sequence>
<dbReference type="InterPro" id="IPR025736">
    <property type="entry name" value="PucR_C-HTH_dom"/>
</dbReference>
<dbReference type="PANTHER" id="PTHR33744:SF1">
    <property type="entry name" value="DNA-BINDING TRANSCRIPTIONAL ACTIVATOR ADER"/>
    <property type="match status" value="1"/>
</dbReference>
<organism evidence="5 6">
    <name type="scientific">Dorea ammoniilytica</name>
    <dbReference type="NCBI Taxonomy" id="2981788"/>
    <lineage>
        <taxon>Bacteria</taxon>
        <taxon>Bacillati</taxon>
        <taxon>Bacillota</taxon>
        <taxon>Clostridia</taxon>
        <taxon>Lachnospirales</taxon>
        <taxon>Lachnospiraceae</taxon>
        <taxon>Dorea</taxon>
    </lineage>
</organism>
<evidence type="ECO:0000313" key="5">
    <source>
        <dbReference type="EMBL" id="MCU6700503.1"/>
    </source>
</evidence>